<dbReference type="InterPro" id="IPR007052">
    <property type="entry name" value="CS_dom"/>
</dbReference>
<name>A0ABT0C9C3_THEVL</name>
<dbReference type="EMBL" id="JAFIRA010000009">
    <property type="protein sequence ID" value="MCJ2542386.1"/>
    <property type="molecule type" value="Genomic_DNA"/>
</dbReference>
<dbReference type="InterPro" id="IPR008978">
    <property type="entry name" value="HSP20-like_chaperone"/>
</dbReference>
<evidence type="ECO:0000256" key="1">
    <source>
        <dbReference type="PROSITE-ProRule" id="PRU00285"/>
    </source>
</evidence>
<evidence type="ECO:0000313" key="6">
    <source>
        <dbReference type="Proteomes" id="UP000830835"/>
    </source>
</evidence>
<protein>
    <submittedName>
        <fullName evidence="5">Hsp20/alpha crystallin family protein</fullName>
    </submittedName>
</protein>
<dbReference type="PANTHER" id="PTHR11527">
    <property type="entry name" value="HEAT-SHOCK PROTEIN 20 FAMILY MEMBER"/>
    <property type="match status" value="1"/>
</dbReference>
<accession>A0ABT0C9C3</accession>
<dbReference type="RefSeq" id="WP_244349622.1">
    <property type="nucleotide sequence ID" value="NZ_JAFIRA010000009.1"/>
</dbReference>
<feature type="domain" description="SHSP" evidence="3">
    <location>
        <begin position="35"/>
        <end position="148"/>
    </location>
</feature>
<reference evidence="5" key="1">
    <citation type="submission" date="2021-02" db="EMBL/GenBank/DDBJ databases">
        <title>The CRISPR/cas machinery reduction and long-range gene transfer in the hot spring cyanobacterium Synechococcus.</title>
        <authorList>
            <person name="Dvorak P."/>
            <person name="Jahodarova E."/>
            <person name="Hasler P."/>
            <person name="Poulickova A."/>
        </authorList>
    </citation>
    <scope>NUCLEOTIDE SEQUENCE</scope>
    <source>
        <strain evidence="5">Rupite</strain>
    </source>
</reference>
<dbReference type="Pfam" id="PF00011">
    <property type="entry name" value="HSP20"/>
    <property type="match status" value="1"/>
</dbReference>
<dbReference type="SUPFAM" id="SSF49764">
    <property type="entry name" value="HSP20-like chaperones"/>
    <property type="match status" value="1"/>
</dbReference>
<sequence length="148" mass="17000">MNIVRWDPFREIDEIQREMNRMFDRLVPRTTTNGDGGFAFLPAVEMHDDPETITLKLELPGLDAKDLDIQATAEAVSISGERRFEKRSEDKGVTRSEFRYGRFQRVIPLPNRIQHDQVKAEYKDGILTLTLPKAESEKAQLVKVNVVS</sequence>
<feature type="domain" description="CS" evidence="4">
    <location>
        <begin position="39"/>
        <end position="142"/>
    </location>
</feature>
<dbReference type="Proteomes" id="UP000830835">
    <property type="component" value="Unassembled WGS sequence"/>
</dbReference>
<evidence type="ECO:0000256" key="2">
    <source>
        <dbReference type="RuleBase" id="RU003616"/>
    </source>
</evidence>
<dbReference type="PROSITE" id="PS01031">
    <property type="entry name" value="SHSP"/>
    <property type="match status" value="1"/>
</dbReference>
<evidence type="ECO:0000313" key="5">
    <source>
        <dbReference type="EMBL" id="MCJ2542386.1"/>
    </source>
</evidence>
<comment type="similarity">
    <text evidence="1 2">Belongs to the small heat shock protein (HSP20) family.</text>
</comment>
<dbReference type="InterPro" id="IPR031107">
    <property type="entry name" value="Small_HSP"/>
</dbReference>
<gene>
    <name evidence="5" type="ORF">JX360_05605</name>
</gene>
<evidence type="ECO:0000259" key="4">
    <source>
        <dbReference type="PROSITE" id="PS51203"/>
    </source>
</evidence>
<dbReference type="InterPro" id="IPR002068">
    <property type="entry name" value="A-crystallin/Hsp20_dom"/>
</dbReference>
<keyword evidence="6" id="KW-1185">Reference proteome</keyword>
<dbReference type="Gene3D" id="2.60.40.790">
    <property type="match status" value="1"/>
</dbReference>
<proteinExistence type="inferred from homology"/>
<organism evidence="5 6">
    <name type="scientific">Thermostichus vulcanus str. 'Rupite'</name>
    <dbReference type="NCBI Taxonomy" id="2813851"/>
    <lineage>
        <taxon>Bacteria</taxon>
        <taxon>Bacillati</taxon>
        <taxon>Cyanobacteriota</taxon>
        <taxon>Cyanophyceae</taxon>
        <taxon>Thermostichales</taxon>
        <taxon>Thermostichaceae</taxon>
        <taxon>Thermostichus</taxon>
    </lineage>
</organism>
<dbReference type="PROSITE" id="PS51203">
    <property type="entry name" value="CS"/>
    <property type="match status" value="1"/>
</dbReference>
<evidence type="ECO:0000259" key="3">
    <source>
        <dbReference type="PROSITE" id="PS01031"/>
    </source>
</evidence>
<comment type="caution">
    <text evidence="5">The sequence shown here is derived from an EMBL/GenBank/DDBJ whole genome shotgun (WGS) entry which is preliminary data.</text>
</comment>
<dbReference type="CDD" id="cd06464">
    <property type="entry name" value="ACD_sHsps-like"/>
    <property type="match status" value="1"/>
</dbReference>